<dbReference type="InterPro" id="IPR019888">
    <property type="entry name" value="Tscrpt_reg_AsnC-like"/>
</dbReference>
<dbReference type="GO" id="GO:0043200">
    <property type="term" value="P:response to amino acid"/>
    <property type="evidence" value="ECO:0007669"/>
    <property type="project" value="TreeGrafter"/>
</dbReference>
<dbReference type="GO" id="GO:0043565">
    <property type="term" value="F:sequence-specific DNA binding"/>
    <property type="evidence" value="ECO:0007669"/>
    <property type="project" value="InterPro"/>
</dbReference>
<dbReference type="CDD" id="cd00090">
    <property type="entry name" value="HTH_ARSR"/>
    <property type="match status" value="1"/>
</dbReference>
<dbReference type="PROSITE" id="PS50956">
    <property type="entry name" value="HTH_ASNC_2"/>
    <property type="match status" value="1"/>
</dbReference>
<dbReference type="SUPFAM" id="SSF54909">
    <property type="entry name" value="Dimeric alpha+beta barrel"/>
    <property type="match status" value="1"/>
</dbReference>
<dbReference type="InterPro" id="IPR011991">
    <property type="entry name" value="ArsR-like_HTH"/>
</dbReference>
<dbReference type="GO" id="GO:0006355">
    <property type="term" value="P:regulation of DNA-templated transcription"/>
    <property type="evidence" value="ECO:0007669"/>
    <property type="project" value="UniProtKB-ARBA"/>
</dbReference>
<dbReference type="Gene3D" id="1.10.10.10">
    <property type="entry name" value="Winged helix-like DNA-binding domain superfamily/Winged helix DNA-binding domain"/>
    <property type="match status" value="1"/>
</dbReference>
<dbReference type="Pfam" id="PF01037">
    <property type="entry name" value="AsnC_trans_reg"/>
    <property type="match status" value="1"/>
</dbReference>
<dbReference type="Pfam" id="PF13404">
    <property type="entry name" value="HTH_AsnC-type"/>
    <property type="match status" value="1"/>
</dbReference>
<dbReference type="SMART" id="SM00344">
    <property type="entry name" value="HTH_ASNC"/>
    <property type="match status" value="1"/>
</dbReference>
<dbReference type="Gene3D" id="3.30.70.920">
    <property type="match status" value="1"/>
</dbReference>
<evidence type="ECO:0000313" key="5">
    <source>
        <dbReference type="EMBL" id="SFO61848.1"/>
    </source>
</evidence>
<keyword evidence="3" id="KW-0804">Transcription</keyword>
<dbReference type="InterPro" id="IPR036390">
    <property type="entry name" value="WH_DNA-bd_sf"/>
</dbReference>
<keyword evidence="1" id="KW-0805">Transcription regulation</keyword>
<feature type="domain" description="HTH asnC-type" evidence="4">
    <location>
        <begin position="5"/>
        <end position="91"/>
    </location>
</feature>
<dbReference type="InterPro" id="IPR019887">
    <property type="entry name" value="Tscrpt_reg_AsnC/Lrp_C"/>
</dbReference>
<evidence type="ECO:0000313" key="6">
    <source>
        <dbReference type="Proteomes" id="UP000199236"/>
    </source>
</evidence>
<keyword evidence="2" id="KW-0238">DNA-binding</keyword>
<evidence type="ECO:0000256" key="2">
    <source>
        <dbReference type="ARBA" id="ARBA00023125"/>
    </source>
</evidence>
<protein>
    <submittedName>
        <fullName evidence="5">Transcriptional regulator, AsnC family</fullName>
    </submittedName>
</protein>
<dbReference type="GO" id="GO:0005829">
    <property type="term" value="C:cytosol"/>
    <property type="evidence" value="ECO:0007669"/>
    <property type="project" value="TreeGrafter"/>
</dbReference>
<sequence length="163" mass="18489">MRRSLDDLDRKLIRLLQADARLSTSEIGRKLDVARSTVHERIERLKREGVIDGFTVLLNSDPMEALNRAIVFVEIDPKLQGPIVQKLEGYPEISSCFTVNGAFDLSLIVEMPQLEDLDVLLDEIGEIQGVVRTMTNIILAKKFDRRHTLINETAKKLFGSEPF</sequence>
<dbReference type="RefSeq" id="WP_090073982.1">
    <property type="nucleotide sequence ID" value="NZ_FOVR01000009.1"/>
</dbReference>
<dbReference type="Proteomes" id="UP000199236">
    <property type="component" value="Unassembled WGS sequence"/>
</dbReference>
<evidence type="ECO:0000256" key="1">
    <source>
        <dbReference type="ARBA" id="ARBA00023015"/>
    </source>
</evidence>
<dbReference type="PANTHER" id="PTHR30154:SF34">
    <property type="entry name" value="TRANSCRIPTIONAL REGULATOR AZLB"/>
    <property type="match status" value="1"/>
</dbReference>
<name>A0A1I5IMJ1_9HYPH</name>
<dbReference type="PANTHER" id="PTHR30154">
    <property type="entry name" value="LEUCINE-RESPONSIVE REGULATORY PROTEIN"/>
    <property type="match status" value="1"/>
</dbReference>
<dbReference type="AlphaFoldDB" id="A0A1I5IMJ1"/>
<gene>
    <name evidence="5" type="ORF">SAMN04488056_10990</name>
</gene>
<dbReference type="EMBL" id="FOVR01000009">
    <property type="protein sequence ID" value="SFO61848.1"/>
    <property type="molecule type" value="Genomic_DNA"/>
</dbReference>
<dbReference type="InterPro" id="IPR011008">
    <property type="entry name" value="Dimeric_a/b-barrel"/>
</dbReference>
<keyword evidence="6" id="KW-1185">Reference proteome</keyword>
<organism evidence="5 6">
    <name type="scientific">Cohaesibacter marisflavi</name>
    <dbReference type="NCBI Taxonomy" id="655353"/>
    <lineage>
        <taxon>Bacteria</taxon>
        <taxon>Pseudomonadati</taxon>
        <taxon>Pseudomonadota</taxon>
        <taxon>Alphaproteobacteria</taxon>
        <taxon>Hyphomicrobiales</taxon>
        <taxon>Cohaesibacteraceae</taxon>
    </lineage>
</organism>
<evidence type="ECO:0000259" key="4">
    <source>
        <dbReference type="PROSITE" id="PS50956"/>
    </source>
</evidence>
<proteinExistence type="predicted"/>
<reference evidence="5 6" key="1">
    <citation type="submission" date="2016-10" db="EMBL/GenBank/DDBJ databases">
        <authorList>
            <person name="de Groot N.N."/>
        </authorList>
    </citation>
    <scope>NUCLEOTIDE SEQUENCE [LARGE SCALE GENOMIC DNA]</scope>
    <source>
        <strain evidence="5 6">CGMCC 1.9157</strain>
    </source>
</reference>
<dbReference type="OrthoDB" id="9809462at2"/>
<dbReference type="InterPro" id="IPR000485">
    <property type="entry name" value="AsnC-type_HTH_dom"/>
</dbReference>
<accession>A0A1I5IMJ1</accession>
<dbReference type="PRINTS" id="PR00033">
    <property type="entry name" value="HTHASNC"/>
</dbReference>
<dbReference type="InterPro" id="IPR036388">
    <property type="entry name" value="WH-like_DNA-bd_sf"/>
</dbReference>
<dbReference type="SUPFAM" id="SSF46785">
    <property type="entry name" value="Winged helix' DNA-binding domain"/>
    <property type="match status" value="1"/>
</dbReference>
<evidence type="ECO:0000256" key="3">
    <source>
        <dbReference type="ARBA" id="ARBA00023163"/>
    </source>
</evidence>
<dbReference type="STRING" id="655353.SAMN04488056_10990"/>